<evidence type="ECO:0000256" key="4">
    <source>
        <dbReference type="ARBA" id="ARBA00023136"/>
    </source>
</evidence>
<gene>
    <name evidence="6" type="ordered locus">Lbys_3437</name>
</gene>
<keyword evidence="7" id="KW-1185">Reference proteome</keyword>
<dbReference type="RefSeq" id="WP_013410110.1">
    <property type="nucleotide sequence ID" value="NC_014655.1"/>
</dbReference>
<dbReference type="PANTHER" id="PTHR11785">
    <property type="entry name" value="AMINO ACID TRANSPORTER"/>
    <property type="match status" value="1"/>
</dbReference>
<feature type="transmembrane region" description="Helical" evidence="5">
    <location>
        <begin position="418"/>
        <end position="435"/>
    </location>
</feature>
<dbReference type="InterPro" id="IPR002293">
    <property type="entry name" value="AA/rel_permease1"/>
</dbReference>
<feature type="transmembrane region" description="Helical" evidence="5">
    <location>
        <begin position="329"/>
        <end position="347"/>
    </location>
</feature>
<dbReference type="eggNOG" id="COG0833">
    <property type="taxonomic scope" value="Bacteria"/>
</dbReference>
<evidence type="ECO:0000256" key="3">
    <source>
        <dbReference type="ARBA" id="ARBA00022989"/>
    </source>
</evidence>
<dbReference type="InterPro" id="IPR050598">
    <property type="entry name" value="AminoAcid_Transporter"/>
</dbReference>
<dbReference type="HOGENOM" id="CLU_007946_3_4_10"/>
<evidence type="ECO:0000256" key="2">
    <source>
        <dbReference type="ARBA" id="ARBA00022692"/>
    </source>
</evidence>
<proteinExistence type="predicted"/>
<feature type="transmembrane region" description="Helical" evidence="5">
    <location>
        <begin position="7"/>
        <end position="29"/>
    </location>
</feature>
<dbReference type="PANTHER" id="PTHR11785:SF512">
    <property type="entry name" value="SOBREMESA, ISOFORM B"/>
    <property type="match status" value="1"/>
</dbReference>
<dbReference type="EMBL" id="CP002305">
    <property type="protein sequence ID" value="ADQ19086.1"/>
    <property type="molecule type" value="Genomic_DNA"/>
</dbReference>
<feature type="transmembrane region" description="Helical" evidence="5">
    <location>
        <begin position="44"/>
        <end position="67"/>
    </location>
</feature>
<keyword evidence="3 5" id="KW-1133">Transmembrane helix</keyword>
<dbReference type="AlphaFoldDB" id="E4RXY9"/>
<feature type="transmembrane region" description="Helical" evidence="5">
    <location>
        <begin position="88"/>
        <end position="110"/>
    </location>
</feature>
<feature type="transmembrane region" description="Helical" evidence="5">
    <location>
        <begin position="394"/>
        <end position="412"/>
    </location>
</feature>
<dbReference type="KEGG" id="lby:Lbys_3437"/>
<evidence type="ECO:0000313" key="7">
    <source>
        <dbReference type="Proteomes" id="UP000007435"/>
    </source>
</evidence>
<feature type="transmembrane region" description="Helical" evidence="5">
    <location>
        <begin position="353"/>
        <end position="374"/>
    </location>
</feature>
<dbReference type="GO" id="GO:0016020">
    <property type="term" value="C:membrane"/>
    <property type="evidence" value="ECO:0007669"/>
    <property type="project" value="UniProtKB-SubCell"/>
</dbReference>
<keyword evidence="2 5" id="KW-0812">Transmembrane</keyword>
<organism evidence="6 7">
    <name type="scientific">Leadbetterella byssophila (strain DSM 17132 / JCM 16389 / KACC 11308 / NBRC 106382 / 4M15)</name>
    <dbReference type="NCBI Taxonomy" id="649349"/>
    <lineage>
        <taxon>Bacteria</taxon>
        <taxon>Pseudomonadati</taxon>
        <taxon>Bacteroidota</taxon>
        <taxon>Cytophagia</taxon>
        <taxon>Cytophagales</taxon>
        <taxon>Leadbetterellaceae</taxon>
        <taxon>Leadbetterella</taxon>
    </lineage>
</organism>
<protein>
    <submittedName>
        <fullName evidence="6">Amino acid/polyamine/organocation transporter, APC superfamily</fullName>
    </submittedName>
</protein>
<dbReference type="STRING" id="649349.Lbys_3437"/>
<reference evidence="6 7" key="2">
    <citation type="journal article" date="2011" name="Stand. Genomic Sci.">
        <title>Complete genome sequence of Leadbetterella byssophila type strain (4M15).</title>
        <authorList>
            <person name="Abt B."/>
            <person name="Teshima H."/>
            <person name="Lucas S."/>
            <person name="Lapidus A."/>
            <person name="Del Rio T.G."/>
            <person name="Nolan M."/>
            <person name="Tice H."/>
            <person name="Cheng J.F."/>
            <person name="Pitluck S."/>
            <person name="Liolios K."/>
            <person name="Pagani I."/>
            <person name="Ivanova N."/>
            <person name="Mavromatis K."/>
            <person name="Pati A."/>
            <person name="Tapia R."/>
            <person name="Han C."/>
            <person name="Goodwin L."/>
            <person name="Chen A."/>
            <person name="Palaniappan K."/>
            <person name="Land M."/>
            <person name="Hauser L."/>
            <person name="Chang Y.J."/>
            <person name="Jeffries C.D."/>
            <person name="Rohde M."/>
            <person name="Goker M."/>
            <person name="Tindall B.J."/>
            <person name="Detter J.C."/>
            <person name="Woyke T."/>
            <person name="Bristow J."/>
            <person name="Eisen J.A."/>
            <person name="Markowitz V."/>
            <person name="Hugenholtz P."/>
            <person name="Klenk H.P."/>
            <person name="Kyrpides N.C."/>
        </authorList>
    </citation>
    <scope>NUCLEOTIDE SEQUENCE [LARGE SCALE GENOMIC DNA]</scope>
    <source>
        <strain evidence="7">DSM 17132 / JCM 16389 / KACC 11308 / NBRC 106382 / 4M15</strain>
    </source>
</reference>
<dbReference type="Pfam" id="PF13520">
    <property type="entry name" value="AA_permease_2"/>
    <property type="match status" value="1"/>
</dbReference>
<evidence type="ECO:0000256" key="1">
    <source>
        <dbReference type="ARBA" id="ARBA00004141"/>
    </source>
</evidence>
<feature type="transmembrane region" description="Helical" evidence="5">
    <location>
        <begin position="126"/>
        <end position="143"/>
    </location>
</feature>
<dbReference type="PIRSF" id="PIRSF006060">
    <property type="entry name" value="AA_transporter"/>
    <property type="match status" value="1"/>
</dbReference>
<sequence>MEKKNKLLKLLGVGFGIAVTVGGTIGTGILRKPGPIASVLGDPYLIMLVWIAVSAYAFLGVLCAIELGVSMPEAGSWYVYAKRAFGRYIGFFTGISNWLGTVSALAFGAYTVSEYLVLLLPHLDPYIRWISIGLLFILVLFHLSGTKSAGRSQEVMSFLKALGLLGFVTVCFIYGGDVDAHALQQTAERVERPALLIGIITALQAIFYTFDGWHTASYFSEENVDPVKSLPKSMIYGILVIIGIYLLVNAAILYVIPIDVLAGSKLAASDAIGYIFGPGSARVVTFFLMISILGLMNAQVMFSPRVIYSMSRDGLFPKFALRVNEAGTPSLAMAFTVSLSVLLILAGKEICEILSDIAVFFFVISYISGFSSLVRLRKKEPELPRPFKVPGYPLVPIFLVICSVLFLIGAVIQDMRSSMFALIFIVISYPLYRWISRPQ</sequence>
<reference key="1">
    <citation type="submission" date="2010-11" db="EMBL/GenBank/DDBJ databases">
        <title>The complete genome of Leadbetterella byssophila DSM 17132.</title>
        <authorList>
            <consortium name="US DOE Joint Genome Institute (JGI-PGF)"/>
            <person name="Lucas S."/>
            <person name="Copeland A."/>
            <person name="Lapidus A."/>
            <person name="Glavina del Rio T."/>
            <person name="Dalin E."/>
            <person name="Tice H."/>
            <person name="Bruce D."/>
            <person name="Goodwin L."/>
            <person name="Pitluck S."/>
            <person name="Kyrpides N."/>
            <person name="Mavromatis K."/>
            <person name="Ivanova N."/>
            <person name="Teshima H."/>
            <person name="Brettin T."/>
            <person name="Detter J.C."/>
            <person name="Han C."/>
            <person name="Tapia R."/>
            <person name="Land M."/>
            <person name="Hauser L."/>
            <person name="Markowitz V."/>
            <person name="Cheng J.-F."/>
            <person name="Hugenholtz P."/>
            <person name="Woyke T."/>
            <person name="Wu D."/>
            <person name="Tindall B."/>
            <person name="Pomrenke H.G."/>
            <person name="Brambilla E."/>
            <person name="Klenk H.-P."/>
            <person name="Eisen J.A."/>
        </authorList>
    </citation>
    <scope>NUCLEOTIDE SEQUENCE [LARGE SCALE GENOMIC DNA]</scope>
    <source>
        <strain>DSM 17132</strain>
    </source>
</reference>
<name>E4RXY9_LEAB4</name>
<feature type="transmembrane region" description="Helical" evidence="5">
    <location>
        <begin position="234"/>
        <end position="256"/>
    </location>
</feature>
<keyword evidence="4 5" id="KW-0472">Membrane</keyword>
<dbReference type="Proteomes" id="UP000007435">
    <property type="component" value="Chromosome"/>
</dbReference>
<evidence type="ECO:0000313" key="6">
    <source>
        <dbReference type="EMBL" id="ADQ19086.1"/>
    </source>
</evidence>
<evidence type="ECO:0000256" key="5">
    <source>
        <dbReference type="SAM" id="Phobius"/>
    </source>
</evidence>
<comment type="subcellular location">
    <subcellularLocation>
        <location evidence="1">Membrane</location>
        <topology evidence="1">Multi-pass membrane protein</topology>
    </subcellularLocation>
</comment>
<feature type="transmembrane region" description="Helical" evidence="5">
    <location>
        <begin position="155"/>
        <end position="175"/>
    </location>
</feature>
<dbReference type="GO" id="GO:0015179">
    <property type="term" value="F:L-amino acid transmembrane transporter activity"/>
    <property type="evidence" value="ECO:0007669"/>
    <property type="project" value="TreeGrafter"/>
</dbReference>
<dbReference type="OrthoDB" id="9810109at2"/>
<accession>E4RXY9</accession>
<dbReference type="Gene3D" id="1.20.1740.10">
    <property type="entry name" value="Amino acid/polyamine transporter I"/>
    <property type="match status" value="1"/>
</dbReference>